<dbReference type="Proteomes" id="UP000792457">
    <property type="component" value="Unassembled WGS sequence"/>
</dbReference>
<evidence type="ECO:0000313" key="3">
    <source>
        <dbReference type="Proteomes" id="UP000792457"/>
    </source>
</evidence>
<evidence type="ECO:0000256" key="1">
    <source>
        <dbReference type="SAM" id="MobiDB-lite"/>
    </source>
</evidence>
<organism evidence="2 3">
    <name type="scientific">Ladona fulva</name>
    <name type="common">Scarce chaser dragonfly</name>
    <name type="synonym">Libellula fulva</name>
    <dbReference type="NCBI Taxonomy" id="123851"/>
    <lineage>
        <taxon>Eukaryota</taxon>
        <taxon>Metazoa</taxon>
        <taxon>Ecdysozoa</taxon>
        <taxon>Arthropoda</taxon>
        <taxon>Hexapoda</taxon>
        <taxon>Insecta</taxon>
        <taxon>Pterygota</taxon>
        <taxon>Palaeoptera</taxon>
        <taxon>Odonata</taxon>
        <taxon>Epiprocta</taxon>
        <taxon>Anisoptera</taxon>
        <taxon>Libelluloidea</taxon>
        <taxon>Libellulidae</taxon>
        <taxon>Ladona</taxon>
    </lineage>
</organism>
<gene>
    <name evidence="2" type="ORF">J437_LFUL000707</name>
</gene>
<accession>A0A8K0JVB1</accession>
<dbReference type="OrthoDB" id="2127281at2759"/>
<comment type="caution">
    <text evidence="2">The sequence shown here is derived from an EMBL/GenBank/DDBJ whole genome shotgun (WGS) entry which is preliminary data.</text>
</comment>
<proteinExistence type="predicted"/>
<feature type="region of interest" description="Disordered" evidence="1">
    <location>
        <begin position="130"/>
        <end position="151"/>
    </location>
</feature>
<keyword evidence="3" id="KW-1185">Reference proteome</keyword>
<name>A0A8K0JVB1_LADFU</name>
<protein>
    <submittedName>
        <fullName evidence="2">Uncharacterized protein</fullName>
    </submittedName>
</protein>
<reference evidence="2" key="1">
    <citation type="submission" date="2013-04" db="EMBL/GenBank/DDBJ databases">
        <authorList>
            <person name="Qu J."/>
            <person name="Murali S.C."/>
            <person name="Bandaranaike D."/>
            <person name="Bellair M."/>
            <person name="Blankenburg K."/>
            <person name="Chao H."/>
            <person name="Dinh H."/>
            <person name="Doddapaneni H."/>
            <person name="Downs B."/>
            <person name="Dugan-Rocha S."/>
            <person name="Elkadiri S."/>
            <person name="Gnanaolivu R.D."/>
            <person name="Hernandez B."/>
            <person name="Javaid M."/>
            <person name="Jayaseelan J.C."/>
            <person name="Lee S."/>
            <person name="Li M."/>
            <person name="Ming W."/>
            <person name="Munidasa M."/>
            <person name="Muniz J."/>
            <person name="Nguyen L."/>
            <person name="Ongeri F."/>
            <person name="Osuji N."/>
            <person name="Pu L.-L."/>
            <person name="Puazo M."/>
            <person name="Qu C."/>
            <person name="Quiroz J."/>
            <person name="Raj R."/>
            <person name="Weissenberger G."/>
            <person name="Xin Y."/>
            <person name="Zou X."/>
            <person name="Han Y."/>
            <person name="Richards S."/>
            <person name="Worley K."/>
            <person name="Muzny D."/>
            <person name="Gibbs R."/>
        </authorList>
    </citation>
    <scope>NUCLEOTIDE SEQUENCE</scope>
    <source>
        <strain evidence="2">Sampled in the wild</strain>
    </source>
</reference>
<sequence>MSVFITSSNLQIALVDGKVDEKATQLHAIASLKVLLDATKPPANGATTASSTIPGAPNHIPSAIAPPVDPTAVGRGGNQETQLVAGGRGAVVGRGGLPIEQPNGVAGSMEGGVSCITQYTSCLLNTSEKGILPHPSESSPLKDDIVSGSPQ</sequence>
<reference evidence="2" key="2">
    <citation type="submission" date="2017-10" db="EMBL/GenBank/DDBJ databases">
        <title>Ladona fulva Genome sequencing and assembly.</title>
        <authorList>
            <person name="Murali S."/>
            <person name="Richards S."/>
            <person name="Bandaranaike D."/>
            <person name="Bellair M."/>
            <person name="Blankenburg K."/>
            <person name="Chao H."/>
            <person name="Dinh H."/>
            <person name="Doddapaneni H."/>
            <person name="Dugan-Rocha S."/>
            <person name="Elkadiri S."/>
            <person name="Gnanaolivu R."/>
            <person name="Hernandez B."/>
            <person name="Skinner E."/>
            <person name="Javaid M."/>
            <person name="Lee S."/>
            <person name="Li M."/>
            <person name="Ming W."/>
            <person name="Munidasa M."/>
            <person name="Muniz J."/>
            <person name="Nguyen L."/>
            <person name="Hughes D."/>
            <person name="Osuji N."/>
            <person name="Pu L.-L."/>
            <person name="Puazo M."/>
            <person name="Qu C."/>
            <person name="Quiroz J."/>
            <person name="Raj R."/>
            <person name="Weissenberger G."/>
            <person name="Xin Y."/>
            <person name="Zou X."/>
            <person name="Han Y."/>
            <person name="Worley K."/>
            <person name="Muzny D."/>
            <person name="Gibbs R."/>
        </authorList>
    </citation>
    <scope>NUCLEOTIDE SEQUENCE</scope>
    <source>
        <strain evidence="2">Sampled in the wild</strain>
    </source>
</reference>
<dbReference type="EMBL" id="KZ308149">
    <property type="protein sequence ID" value="KAG8222999.1"/>
    <property type="molecule type" value="Genomic_DNA"/>
</dbReference>
<evidence type="ECO:0000313" key="2">
    <source>
        <dbReference type="EMBL" id="KAG8222999.1"/>
    </source>
</evidence>
<dbReference type="AlphaFoldDB" id="A0A8K0JVB1"/>